<feature type="compositionally biased region" description="Polar residues" evidence="1">
    <location>
        <begin position="51"/>
        <end position="61"/>
    </location>
</feature>
<dbReference type="EMBL" id="MBLM01000141">
    <property type="protein sequence ID" value="OHV32026.1"/>
    <property type="molecule type" value="Genomic_DNA"/>
</dbReference>
<evidence type="ECO:0000313" key="3">
    <source>
        <dbReference type="Proteomes" id="UP000179627"/>
    </source>
</evidence>
<sequence>MVVKLLVPLYQNRVIDDSEPAPPKAADPAPGRTAVSGGQRSSGPGALPRGHNSTLVGSGSDRSLFSLDQHIHGFAGVAPATTSHVPPL</sequence>
<feature type="region of interest" description="Disordered" evidence="1">
    <location>
        <begin position="16"/>
        <end position="61"/>
    </location>
</feature>
<dbReference type="AlphaFoldDB" id="A0A1S1QEJ6"/>
<reference evidence="3" key="1">
    <citation type="submission" date="2016-07" db="EMBL/GenBank/DDBJ databases">
        <title>Sequence Frankia sp. strain CcI1.17.</title>
        <authorList>
            <person name="Ghodhbane-Gtari F."/>
            <person name="Swanson E."/>
            <person name="Gueddou A."/>
            <person name="Morris K."/>
            <person name="Hezbri K."/>
            <person name="Ktari A."/>
            <person name="Nouioui I."/>
            <person name="Abebe-Akele F."/>
            <person name="Simpson S."/>
            <person name="Thomas K."/>
            <person name="Gtari M."/>
            <person name="Tisa L.S."/>
            <person name="Hurst S."/>
        </authorList>
    </citation>
    <scope>NUCLEOTIDE SEQUENCE [LARGE SCALE GENOMIC DNA]</scope>
    <source>
        <strain evidence="3">Cc1.17</strain>
    </source>
</reference>
<keyword evidence="3" id="KW-1185">Reference proteome</keyword>
<gene>
    <name evidence="2" type="ORF">CC117_05750</name>
</gene>
<dbReference type="Proteomes" id="UP000179627">
    <property type="component" value="Unassembled WGS sequence"/>
</dbReference>
<evidence type="ECO:0000313" key="2">
    <source>
        <dbReference type="EMBL" id="OHV32026.1"/>
    </source>
</evidence>
<accession>A0A1S1QEJ6</accession>
<organism evidence="2 3">
    <name type="scientific">Parafrankia colletiae</name>
    <dbReference type="NCBI Taxonomy" id="573497"/>
    <lineage>
        <taxon>Bacteria</taxon>
        <taxon>Bacillati</taxon>
        <taxon>Actinomycetota</taxon>
        <taxon>Actinomycetes</taxon>
        <taxon>Frankiales</taxon>
        <taxon>Frankiaceae</taxon>
        <taxon>Parafrankia</taxon>
    </lineage>
</organism>
<name>A0A1S1QEJ6_9ACTN</name>
<proteinExistence type="predicted"/>
<protein>
    <submittedName>
        <fullName evidence="2">Uncharacterized protein</fullName>
    </submittedName>
</protein>
<comment type="caution">
    <text evidence="2">The sequence shown here is derived from an EMBL/GenBank/DDBJ whole genome shotgun (WGS) entry which is preliminary data.</text>
</comment>
<evidence type="ECO:0000256" key="1">
    <source>
        <dbReference type="SAM" id="MobiDB-lite"/>
    </source>
</evidence>